<dbReference type="Gene3D" id="3.30.70.270">
    <property type="match status" value="1"/>
</dbReference>
<keyword evidence="3" id="KW-1185">Reference proteome</keyword>
<dbReference type="InterPro" id="IPR043128">
    <property type="entry name" value="Rev_trsase/Diguanyl_cyclase"/>
</dbReference>
<comment type="caution">
    <text evidence="2">The sequence shown here is derived from an EMBL/GenBank/DDBJ whole genome shotgun (WGS) entry which is preliminary data.</text>
</comment>
<dbReference type="EMBL" id="JBDXSU010000013">
    <property type="protein sequence ID" value="MFB5191682.1"/>
    <property type="molecule type" value="Genomic_DNA"/>
</dbReference>
<dbReference type="PROSITE" id="PS50887">
    <property type="entry name" value="GGDEF"/>
    <property type="match status" value="1"/>
</dbReference>
<evidence type="ECO:0000313" key="2">
    <source>
        <dbReference type="EMBL" id="MFB5191682.1"/>
    </source>
</evidence>
<dbReference type="Proteomes" id="UP001579974">
    <property type="component" value="Unassembled WGS sequence"/>
</dbReference>
<accession>A0ABV5AHG5</accession>
<dbReference type="InterPro" id="IPR029787">
    <property type="entry name" value="Nucleotide_cyclase"/>
</dbReference>
<dbReference type="RefSeq" id="WP_275474178.1">
    <property type="nucleotide sequence ID" value="NZ_CP162940.1"/>
</dbReference>
<dbReference type="SMART" id="SM00267">
    <property type="entry name" value="GGDEF"/>
    <property type="match status" value="1"/>
</dbReference>
<evidence type="ECO:0000259" key="1">
    <source>
        <dbReference type="PROSITE" id="PS50887"/>
    </source>
</evidence>
<dbReference type="InterPro" id="IPR050469">
    <property type="entry name" value="Diguanylate_Cyclase"/>
</dbReference>
<gene>
    <name evidence="2" type="ORF">KKP3000_000458</name>
</gene>
<name>A0ABV5AHG5_9BACL</name>
<dbReference type="SUPFAM" id="SSF55073">
    <property type="entry name" value="Nucleotide cyclase"/>
    <property type="match status" value="1"/>
</dbReference>
<feature type="domain" description="GGDEF" evidence="1">
    <location>
        <begin position="205"/>
        <end position="325"/>
    </location>
</feature>
<dbReference type="Pfam" id="PF00990">
    <property type="entry name" value="GGDEF"/>
    <property type="match status" value="1"/>
</dbReference>
<dbReference type="InterPro" id="IPR000160">
    <property type="entry name" value="GGDEF_dom"/>
</dbReference>
<dbReference type="NCBIfam" id="TIGR00254">
    <property type="entry name" value="GGDEF"/>
    <property type="match status" value="1"/>
</dbReference>
<protein>
    <submittedName>
        <fullName evidence="2">GGDEF domain-containing protein</fullName>
        <ecNumber evidence="2">2.7.7.65</ecNumber>
    </submittedName>
</protein>
<sequence length="325" mass="36695">MQRLAGFIQESRTWSRAVRGTDLLRRVACVLRQHFDIDAGMFIYKKRFLRNHFGQLDTSVRVYEPWGMTAPREQLEGLVHTSKWCIGSPSFECSGVWEPISELPHHWQRQFERSGLAYVGAWPVLDADRVPIGAMVFGRRNGPLIHDEDVLSICAEQVSLIVELIVQRRRAEDASRRDPLTGLLNRRGLMHFLPDVQADAKSSGAPIVVGMADVNSFKRINDQYGHARGDDVLLDIAGTLLEAIGQHGLAARIGGDEFVFLYSTPGATAERVRQEVIERFQAKPYDVCVGCVSWTEEMDWHMCLDAADSHLYARKGYTGLSRERV</sequence>
<proteinExistence type="predicted"/>
<keyword evidence="2" id="KW-0808">Transferase</keyword>
<dbReference type="GO" id="GO:0052621">
    <property type="term" value="F:diguanylate cyclase activity"/>
    <property type="evidence" value="ECO:0007669"/>
    <property type="project" value="UniProtKB-EC"/>
</dbReference>
<keyword evidence="2" id="KW-0548">Nucleotidyltransferase</keyword>
<dbReference type="EC" id="2.7.7.65" evidence="2"/>
<evidence type="ECO:0000313" key="3">
    <source>
        <dbReference type="Proteomes" id="UP001579974"/>
    </source>
</evidence>
<dbReference type="CDD" id="cd01949">
    <property type="entry name" value="GGDEF"/>
    <property type="match status" value="1"/>
</dbReference>
<dbReference type="PANTHER" id="PTHR45138:SF24">
    <property type="entry name" value="DIGUANYLATE CYCLASE DGCC-RELATED"/>
    <property type="match status" value="1"/>
</dbReference>
<reference evidence="2 3" key="1">
    <citation type="journal article" date="2024" name="Int. J. Mol. Sci.">
        <title>Exploration of Alicyclobacillus spp. Genome in Search of Antibiotic Resistance.</title>
        <authorList>
            <person name="Bucka-Kolendo J."/>
            <person name="Kiousi D.E."/>
            <person name="Dekowska A."/>
            <person name="Mikolajczuk-Szczyrba A."/>
            <person name="Karadedos D.M."/>
            <person name="Michael P."/>
            <person name="Galanis A."/>
            <person name="Sokolowska B."/>
        </authorList>
    </citation>
    <scope>NUCLEOTIDE SEQUENCE [LARGE SCALE GENOMIC DNA]</scope>
    <source>
        <strain evidence="2 3">KKP 3000</strain>
    </source>
</reference>
<organism evidence="2 3">
    <name type="scientific">Alicyclobacillus fastidiosus</name>
    <dbReference type="NCBI Taxonomy" id="392011"/>
    <lineage>
        <taxon>Bacteria</taxon>
        <taxon>Bacillati</taxon>
        <taxon>Bacillota</taxon>
        <taxon>Bacilli</taxon>
        <taxon>Bacillales</taxon>
        <taxon>Alicyclobacillaceae</taxon>
        <taxon>Alicyclobacillus</taxon>
    </lineage>
</organism>
<dbReference type="PANTHER" id="PTHR45138">
    <property type="entry name" value="REGULATORY COMPONENTS OF SENSORY TRANSDUCTION SYSTEM"/>
    <property type="match status" value="1"/>
</dbReference>